<keyword evidence="4" id="KW-1185">Reference proteome</keyword>
<dbReference type="EMBL" id="JAAXPR010000017">
    <property type="protein sequence ID" value="NKZ20895.1"/>
    <property type="molecule type" value="Genomic_DNA"/>
</dbReference>
<evidence type="ECO:0000313" key="3">
    <source>
        <dbReference type="EMBL" id="NKZ20895.1"/>
    </source>
</evidence>
<dbReference type="SUPFAM" id="SSF48600">
    <property type="entry name" value="Chorismate mutase II"/>
    <property type="match status" value="1"/>
</dbReference>
<dbReference type="GO" id="GO:0046417">
    <property type="term" value="P:chorismate metabolic process"/>
    <property type="evidence" value="ECO:0007669"/>
    <property type="project" value="InterPro"/>
</dbReference>
<accession>A0A7X6MYU2</accession>
<dbReference type="RefSeq" id="WP_168549639.1">
    <property type="nucleotide sequence ID" value="NZ_JAAXPR010000017.1"/>
</dbReference>
<dbReference type="InterPro" id="IPR036263">
    <property type="entry name" value="Chorismate_II_sf"/>
</dbReference>
<dbReference type="PANTHER" id="PTHR38041">
    <property type="entry name" value="CHORISMATE MUTASE"/>
    <property type="match status" value="1"/>
</dbReference>
<dbReference type="InterPro" id="IPR036979">
    <property type="entry name" value="CM_dom_sf"/>
</dbReference>
<dbReference type="InterPro" id="IPR011279">
    <property type="entry name" value="Chorismate_mutase_GmP"/>
</dbReference>
<gene>
    <name evidence="3" type="ORF">HF992_08655</name>
</gene>
<dbReference type="EC" id="5.4.99.5" evidence="3"/>
<dbReference type="NCBIfam" id="TIGR01805">
    <property type="entry name" value="CM_mono_grmpos"/>
    <property type="match status" value="1"/>
</dbReference>
<proteinExistence type="predicted"/>
<dbReference type="PROSITE" id="PS51168">
    <property type="entry name" value="CHORISMATE_MUT_2"/>
    <property type="match status" value="1"/>
</dbReference>
<organism evidence="3 4">
    <name type="scientific">Streptococcus ovuberis</name>
    <dbReference type="NCBI Taxonomy" id="1936207"/>
    <lineage>
        <taxon>Bacteria</taxon>
        <taxon>Bacillati</taxon>
        <taxon>Bacillota</taxon>
        <taxon>Bacilli</taxon>
        <taxon>Lactobacillales</taxon>
        <taxon>Streptococcaceae</taxon>
        <taxon>Streptococcus</taxon>
    </lineage>
</organism>
<keyword evidence="1 3" id="KW-0413">Isomerase</keyword>
<dbReference type="GO" id="GO:0004106">
    <property type="term" value="F:chorismate mutase activity"/>
    <property type="evidence" value="ECO:0007669"/>
    <property type="project" value="UniProtKB-EC"/>
</dbReference>
<dbReference type="SMART" id="SM00830">
    <property type="entry name" value="CM_2"/>
    <property type="match status" value="1"/>
</dbReference>
<reference evidence="3 4" key="1">
    <citation type="submission" date="2020-04" db="EMBL/GenBank/DDBJ databases">
        <title>MicrobeNet Type strains.</title>
        <authorList>
            <person name="Nicholson A.C."/>
        </authorList>
    </citation>
    <scope>NUCLEOTIDE SEQUENCE [LARGE SCALE GENOMIC DNA]</scope>
    <source>
        <strain evidence="3 4">CCUG 69612</strain>
    </source>
</reference>
<name>A0A7X6MYU2_9STRE</name>
<dbReference type="Pfam" id="PF01817">
    <property type="entry name" value="CM_2"/>
    <property type="match status" value="1"/>
</dbReference>
<dbReference type="InterPro" id="IPR002701">
    <property type="entry name" value="CM_II_prokaryot"/>
</dbReference>
<evidence type="ECO:0000259" key="2">
    <source>
        <dbReference type="PROSITE" id="PS51168"/>
    </source>
</evidence>
<feature type="domain" description="Chorismate mutase" evidence="2">
    <location>
        <begin position="1"/>
        <end position="89"/>
    </location>
</feature>
<dbReference type="PANTHER" id="PTHR38041:SF1">
    <property type="entry name" value="CHORISMATE MUTASE"/>
    <property type="match status" value="1"/>
</dbReference>
<protein>
    <submittedName>
        <fullName evidence="3">Chorismate mutase</fullName>
        <ecNumber evidence="3">5.4.99.5</ecNumber>
    </submittedName>
</protein>
<dbReference type="Gene3D" id="1.20.59.10">
    <property type="entry name" value="Chorismate mutase"/>
    <property type="match status" value="1"/>
</dbReference>
<dbReference type="GO" id="GO:0009697">
    <property type="term" value="P:salicylic acid biosynthetic process"/>
    <property type="evidence" value="ECO:0007669"/>
    <property type="project" value="TreeGrafter"/>
</dbReference>
<comment type="caution">
    <text evidence="3">The sequence shown here is derived from an EMBL/GenBank/DDBJ whole genome shotgun (WGS) entry which is preliminary data.</text>
</comment>
<dbReference type="AlphaFoldDB" id="A0A7X6MYU2"/>
<evidence type="ECO:0000256" key="1">
    <source>
        <dbReference type="ARBA" id="ARBA00023235"/>
    </source>
</evidence>
<dbReference type="InterPro" id="IPR051331">
    <property type="entry name" value="Chorismate_mutase-related"/>
</dbReference>
<evidence type="ECO:0000313" key="4">
    <source>
        <dbReference type="Proteomes" id="UP000522720"/>
    </source>
</evidence>
<sequence length="94" mass="11372">MTNHLDDVRKNIDQIDRDLVSLLEQRMTFVRQVIAYKQQERLPILDQERELAVLDKVEQLVQQDDYRETIIKTFSDIMRHSRDYQAQQLRAKDL</sequence>
<dbReference type="Proteomes" id="UP000522720">
    <property type="component" value="Unassembled WGS sequence"/>
</dbReference>